<name>A0A6N7L0P5_9ACTN</name>
<dbReference type="OrthoDB" id="9840264at2"/>
<organism evidence="1 2">
    <name type="scientific">Streptomyces kaniharaensis</name>
    <dbReference type="NCBI Taxonomy" id="212423"/>
    <lineage>
        <taxon>Bacteria</taxon>
        <taxon>Bacillati</taxon>
        <taxon>Actinomycetota</taxon>
        <taxon>Actinomycetes</taxon>
        <taxon>Kitasatosporales</taxon>
        <taxon>Streptomycetaceae</taxon>
        <taxon>Streptomyces</taxon>
    </lineage>
</organism>
<accession>A0A6N7L0P5</accession>
<dbReference type="Proteomes" id="UP000450000">
    <property type="component" value="Unassembled WGS sequence"/>
</dbReference>
<dbReference type="EMBL" id="WBOF01000004">
    <property type="protein sequence ID" value="MQS17310.1"/>
    <property type="molecule type" value="Genomic_DNA"/>
</dbReference>
<dbReference type="RefSeq" id="WP_153469959.1">
    <property type="nucleotide sequence ID" value="NZ_WBOF01000004.1"/>
</dbReference>
<reference evidence="1 2" key="1">
    <citation type="submission" date="2019-09" db="EMBL/GenBank/DDBJ databases">
        <title>Genome Sequences of Streptomyces kaniharaensis ATCC 21070.</title>
        <authorList>
            <person name="Zhu W."/>
            <person name="De Crecy-Lagard V."/>
            <person name="Richards N.G."/>
        </authorList>
    </citation>
    <scope>NUCLEOTIDE SEQUENCE [LARGE SCALE GENOMIC DNA]</scope>
    <source>
        <strain evidence="1 2">SF-557</strain>
    </source>
</reference>
<proteinExistence type="predicted"/>
<protein>
    <submittedName>
        <fullName evidence="1">Uncharacterized protein</fullName>
    </submittedName>
</protein>
<evidence type="ECO:0000313" key="1">
    <source>
        <dbReference type="EMBL" id="MQS17310.1"/>
    </source>
</evidence>
<comment type="caution">
    <text evidence="1">The sequence shown here is derived from an EMBL/GenBank/DDBJ whole genome shotgun (WGS) entry which is preliminary data.</text>
</comment>
<evidence type="ECO:0000313" key="2">
    <source>
        <dbReference type="Proteomes" id="UP000450000"/>
    </source>
</evidence>
<sequence>MTEQPPAAPHPDHRGMPALYMAELAVHRDRWQLIVVAPGPEVVVDALDLGPADTLAVADPDGPEHHLILPSPEPQPVPPLTDATGLLPAVGYTVDPVAWADPVKLHGWTQVTRTTWTAPCHPAAPPAQRL</sequence>
<dbReference type="AlphaFoldDB" id="A0A6N7L0P5"/>
<gene>
    <name evidence="1" type="ORF">F7Q99_35310</name>
</gene>
<keyword evidence="2" id="KW-1185">Reference proteome</keyword>